<name>A0A5N6XGC2_9EURO</name>
<dbReference type="AlphaFoldDB" id="A0A5N6XGC2"/>
<protein>
    <submittedName>
        <fullName evidence="1">RBP protein</fullName>
    </submittedName>
</protein>
<evidence type="ECO:0000313" key="1">
    <source>
        <dbReference type="EMBL" id="KAE8331159.1"/>
    </source>
</evidence>
<organism evidence="1 2">
    <name type="scientific">Aspergillus sergii</name>
    <dbReference type="NCBI Taxonomy" id="1034303"/>
    <lineage>
        <taxon>Eukaryota</taxon>
        <taxon>Fungi</taxon>
        <taxon>Dikarya</taxon>
        <taxon>Ascomycota</taxon>
        <taxon>Pezizomycotina</taxon>
        <taxon>Eurotiomycetes</taxon>
        <taxon>Eurotiomycetidae</taxon>
        <taxon>Eurotiales</taxon>
        <taxon>Aspergillaceae</taxon>
        <taxon>Aspergillus</taxon>
        <taxon>Aspergillus subgen. Circumdati</taxon>
    </lineage>
</organism>
<reference evidence="2" key="1">
    <citation type="submission" date="2019-04" db="EMBL/GenBank/DDBJ databases">
        <title>Friends and foes A comparative genomics studyof 23 Aspergillus species from section Flavi.</title>
        <authorList>
            <consortium name="DOE Joint Genome Institute"/>
            <person name="Kjaerbolling I."/>
            <person name="Vesth T."/>
            <person name="Frisvad J.C."/>
            <person name="Nybo J.L."/>
            <person name="Theobald S."/>
            <person name="Kildgaard S."/>
            <person name="Isbrandt T."/>
            <person name="Kuo A."/>
            <person name="Sato A."/>
            <person name="Lyhne E.K."/>
            <person name="Kogle M.E."/>
            <person name="Wiebenga A."/>
            <person name="Kun R.S."/>
            <person name="Lubbers R.J."/>
            <person name="Makela M.R."/>
            <person name="Barry K."/>
            <person name="Chovatia M."/>
            <person name="Clum A."/>
            <person name="Daum C."/>
            <person name="Haridas S."/>
            <person name="He G."/>
            <person name="LaButti K."/>
            <person name="Lipzen A."/>
            <person name="Mondo S."/>
            <person name="Riley R."/>
            <person name="Salamov A."/>
            <person name="Simmons B.A."/>
            <person name="Magnuson J.K."/>
            <person name="Henrissat B."/>
            <person name="Mortensen U.H."/>
            <person name="Larsen T.O."/>
            <person name="Devries R.P."/>
            <person name="Grigoriev I.V."/>
            <person name="Machida M."/>
            <person name="Baker S.E."/>
            <person name="Andersen M.R."/>
        </authorList>
    </citation>
    <scope>NUCLEOTIDE SEQUENCE [LARGE SCALE GENOMIC DNA]</scope>
    <source>
        <strain evidence="2">CBS 130017</strain>
    </source>
</reference>
<sequence>MAATAAMIPPPPTEILHLDTEIGYRWILSDAERTHIASLLKIGTDAITLRGNIMAQERRVCAHCGKYSGLDDLVHNALALGIHSDDFMLDILQHGPKNPSPPHNLLCSNCGEQHDGTFYWIPNIDWI</sequence>
<dbReference type="EMBL" id="ML741770">
    <property type="protein sequence ID" value="KAE8331159.1"/>
    <property type="molecule type" value="Genomic_DNA"/>
</dbReference>
<keyword evidence="2" id="KW-1185">Reference proteome</keyword>
<gene>
    <name evidence="1" type="ORF">BDV39DRAFT_4915</name>
</gene>
<dbReference type="Proteomes" id="UP000325945">
    <property type="component" value="Unassembled WGS sequence"/>
</dbReference>
<evidence type="ECO:0000313" key="2">
    <source>
        <dbReference type="Proteomes" id="UP000325945"/>
    </source>
</evidence>
<proteinExistence type="predicted"/>
<accession>A0A5N6XGC2</accession>